<evidence type="ECO:0000313" key="2">
    <source>
        <dbReference type="EMBL" id="AMD86401.1"/>
    </source>
</evidence>
<dbReference type="Proteomes" id="UP000065220">
    <property type="component" value="Chromosome"/>
</dbReference>
<proteinExistence type="predicted"/>
<evidence type="ECO:0000256" key="1">
    <source>
        <dbReference type="SAM" id="MobiDB-lite"/>
    </source>
</evidence>
<sequence length="307" mass="32528">MRLRGQSPVLWRSEGSSQVGSEPGLALVVDGLDGPAQRFLDRLPVEEADAGPGWVRLAARWAGLALEDAEHLVADLESSGALTRSETPRTADERYWDLLCEEPRARSRSLTEAVVGLIGSGDLALEVACLLEEAGVGSVLAHDPPLAAWLEEHRPGLAVRAPAATVPDLVVTLEAHVIDPVRARALAQAGAPQLPVTIRAASVRVGPVLGPGAPVCHVCLDLAERDADPAWPAVATQLRMTPAPPTERLLLHQSAALASRAVLDALLGEPWWGRSIEISGRDAVGLEREWDPHPECLCSSGLEVADS</sequence>
<gene>
    <name evidence="2" type="ORF">AXF14_00755</name>
</gene>
<keyword evidence="3" id="KW-1185">Reference proteome</keyword>
<dbReference type="KEGG" id="ard:AXF14_00755"/>
<dbReference type="STRING" id="111015.AXF14_00755"/>
<name>A0A120KKU8_ACTRD</name>
<feature type="region of interest" description="Disordered" evidence="1">
    <location>
        <begin position="1"/>
        <end position="22"/>
    </location>
</feature>
<organism evidence="2 3">
    <name type="scientific">Actinomyces radicidentis</name>
    <dbReference type="NCBI Taxonomy" id="111015"/>
    <lineage>
        <taxon>Bacteria</taxon>
        <taxon>Bacillati</taxon>
        <taxon>Actinomycetota</taxon>
        <taxon>Actinomycetes</taxon>
        <taxon>Actinomycetales</taxon>
        <taxon>Actinomycetaceae</taxon>
        <taxon>Actinomyces</taxon>
    </lineage>
</organism>
<evidence type="ECO:0000313" key="3">
    <source>
        <dbReference type="Proteomes" id="UP000065220"/>
    </source>
</evidence>
<protein>
    <submittedName>
        <fullName evidence="2">Thiamine biosynthesis protein ThiF</fullName>
    </submittedName>
</protein>
<accession>A0A120KKU8</accession>
<dbReference type="EMBL" id="CP014228">
    <property type="protein sequence ID" value="AMD86401.1"/>
    <property type="molecule type" value="Genomic_DNA"/>
</dbReference>
<dbReference type="RefSeq" id="WP_067939134.1">
    <property type="nucleotide sequence ID" value="NZ_CAUHMM010000227.1"/>
</dbReference>
<dbReference type="Gene3D" id="3.40.50.720">
    <property type="entry name" value="NAD(P)-binding Rossmann-like Domain"/>
    <property type="match status" value="1"/>
</dbReference>
<dbReference type="AlphaFoldDB" id="A0A120KKU8"/>
<reference evidence="3" key="1">
    <citation type="submission" date="2016-02" db="EMBL/GenBank/DDBJ databases">
        <authorList>
            <person name="Holder M.E."/>
            <person name="Ajami N.J."/>
            <person name="Petrosino J.F."/>
        </authorList>
    </citation>
    <scope>NUCLEOTIDE SEQUENCE [LARGE SCALE GENOMIC DNA]</scope>
    <source>
        <strain evidence="3">CCUG 36733</strain>
    </source>
</reference>
<dbReference type="OrthoDB" id="4426339at2"/>